<gene>
    <name evidence="8" type="ORF">HAHE_03130</name>
</gene>
<keyword evidence="3 5" id="KW-0238">DNA-binding</keyword>
<evidence type="ECO:0000259" key="6">
    <source>
        <dbReference type="PROSITE" id="PS51898"/>
    </source>
</evidence>
<keyword evidence="2" id="KW-0229">DNA integration</keyword>
<feature type="domain" description="Tyr recombinase" evidence="6">
    <location>
        <begin position="258"/>
        <end position="427"/>
    </location>
</feature>
<evidence type="ECO:0000256" key="2">
    <source>
        <dbReference type="ARBA" id="ARBA00022908"/>
    </source>
</evidence>
<dbReference type="InterPro" id="IPR002104">
    <property type="entry name" value="Integrase_catalytic"/>
</dbReference>
<proteinExistence type="inferred from homology"/>
<organism evidence="8 9">
    <name type="scientific">Haloferula helveola</name>
    <dbReference type="NCBI Taxonomy" id="490095"/>
    <lineage>
        <taxon>Bacteria</taxon>
        <taxon>Pseudomonadati</taxon>
        <taxon>Verrucomicrobiota</taxon>
        <taxon>Verrucomicrobiia</taxon>
        <taxon>Verrucomicrobiales</taxon>
        <taxon>Verrucomicrobiaceae</taxon>
        <taxon>Haloferula</taxon>
    </lineage>
</organism>
<sequence length="445" mass="49768">MPAKKKLRIERGPNGYVARVGDDSKELPTKTLAEAWGKVQLASPLKHVRYQFNAEERRPFIVAFPEISDAGTRNTKRKKFPTFTAARDFAEKRSIAIENHGRNFTSELSRDEVAAVTAWRREAARLRDGGVAVPTLADTLRESLARLTARPDGRKLTPELIDDFIAHKKDHGIGKRQQNDYETRLLRFQESFADRFAASISADEIEQWLAGLTNRRTKTKASPQTRKHYRANLNAFFGWLLPESNPVAKITAPRVPEPDRKHYTPEETKRLLAYLRDHETDLLASVALGLFCGLRTSEIARVDLGSLDLSKPNQEGEFILKPSQTKTGRSRAVPLPPAAKRWLADQPLRSGPAVRTGRRQHHKRIAAALDAAKVPRLENGVRHAFATYRGAIIRDTGRLADEMGNSAAVIARHYRDAKLETEAKAFFAIRPGDKPNDAVPFAAAG</sequence>
<dbReference type="PROSITE" id="PS51898">
    <property type="entry name" value="TYR_RECOMBINASE"/>
    <property type="match status" value="1"/>
</dbReference>
<dbReference type="EMBL" id="AP024702">
    <property type="protein sequence ID" value="BCX46405.1"/>
    <property type="molecule type" value="Genomic_DNA"/>
</dbReference>
<dbReference type="PANTHER" id="PTHR30349">
    <property type="entry name" value="PHAGE INTEGRASE-RELATED"/>
    <property type="match status" value="1"/>
</dbReference>
<evidence type="ECO:0000259" key="7">
    <source>
        <dbReference type="PROSITE" id="PS51900"/>
    </source>
</evidence>
<dbReference type="InterPro" id="IPR011010">
    <property type="entry name" value="DNA_brk_join_enz"/>
</dbReference>
<evidence type="ECO:0000313" key="9">
    <source>
        <dbReference type="Proteomes" id="UP001374893"/>
    </source>
</evidence>
<dbReference type="Proteomes" id="UP001374893">
    <property type="component" value="Chromosome"/>
</dbReference>
<evidence type="ECO:0000313" key="8">
    <source>
        <dbReference type="EMBL" id="BCX46405.1"/>
    </source>
</evidence>
<dbReference type="InterPro" id="IPR050090">
    <property type="entry name" value="Tyrosine_recombinase_XerCD"/>
</dbReference>
<dbReference type="PANTHER" id="PTHR30349:SF64">
    <property type="entry name" value="PROPHAGE INTEGRASE INTD-RELATED"/>
    <property type="match status" value="1"/>
</dbReference>
<protein>
    <submittedName>
        <fullName evidence="8">Integrase</fullName>
    </submittedName>
</protein>
<evidence type="ECO:0000256" key="3">
    <source>
        <dbReference type="ARBA" id="ARBA00023125"/>
    </source>
</evidence>
<comment type="similarity">
    <text evidence="1">Belongs to the 'phage' integrase family.</text>
</comment>
<dbReference type="Gene3D" id="1.10.150.130">
    <property type="match status" value="1"/>
</dbReference>
<dbReference type="RefSeq" id="WP_338687979.1">
    <property type="nucleotide sequence ID" value="NZ_AP024702.1"/>
</dbReference>
<dbReference type="InterPro" id="IPR044068">
    <property type="entry name" value="CB"/>
</dbReference>
<evidence type="ECO:0000256" key="4">
    <source>
        <dbReference type="ARBA" id="ARBA00023172"/>
    </source>
</evidence>
<dbReference type="InterPro" id="IPR013762">
    <property type="entry name" value="Integrase-like_cat_sf"/>
</dbReference>
<accession>A0ABN6GYL2</accession>
<reference evidence="8 9" key="1">
    <citation type="submission" date="2021-06" db="EMBL/GenBank/DDBJ databases">
        <title>Complete genome of Haloferula helveola possessing various polysaccharide degrading enzymes.</title>
        <authorList>
            <person name="Takami H."/>
            <person name="Huang C."/>
            <person name="Hamasaki K."/>
        </authorList>
    </citation>
    <scope>NUCLEOTIDE SEQUENCE [LARGE SCALE GENOMIC DNA]</scope>
    <source>
        <strain evidence="8 9">CN-1</strain>
    </source>
</reference>
<dbReference type="Gene3D" id="1.10.443.10">
    <property type="entry name" value="Intergrase catalytic core"/>
    <property type="match status" value="1"/>
</dbReference>
<dbReference type="InterPro" id="IPR010998">
    <property type="entry name" value="Integrase_recombinase_N"/>
</dbReference>
<feature type="domain" description="Core-binding (CB)" evidence="7">
    <location>
        <begin position="155"/>
        <end position="241"/>
    </location>
</feature>
<evidence type="ECO:0000256" key="5">
    <source>
        <dbReference type="PROSITE-ProRule" id="PRU01248"/>
    </source>
</evidence>
<name>A0ABN6GYL2_9BACT</name>
<dbReference type="SUPFAM" id="SSF56349">
    <property type="entry name" value="DNA breaking-rejoining enzymes"/>
    <property type="match status" value="1"/>
</dbReference>
<dbReference type="PROSITE" id="PS51900">
    <property type="entry name" value="CB"/>
    <property type="match status" value="1"/>
</dbReference>
<keyword evidence="4" id="KW-0233">DNA recombination</keyword>
<keyword evidence="9" id="KW-1185">Reference proteome</keyword>
<evidence type="ECO:0000256" key="1">
    <source>
        <dbReference type="ARBA" id="ARBA00008857"/>
    </source>
</evidence>